<dbReference type="InterPro" id="IPR050985">
    <property type="entry name" value="Alpha-glycosidase_related"/>
</dbReference>
<evidence type="ECO:0000259" key="7">
    <source>
        <dbReference type="Pfam" id="PF16874"/>
    </source>
</evidence>
<dbReference type="SUPFAM" id="SSF51445">
    <property type="entry name" value="(Trans)glycosidases"/>
    <property type="match status" value="1"/>
</dbReference>
<organism evidence="9 10">
    <name type="scientific">Candidatus Gemmiger excrementipullorum</name>
    <dbReference type="NCBI Taxonomy" id="2838610"/>
    <lineage>
        <taxon>Bacteria</taxon>
        <taxon>Bacillati</taxon>
        <taxon>Bacillota</taxon>
        <taxon>Clostridia</taxon>
        <taxon>Eubacteriales</taxon>
        <taxon>Gemmiger</taxon>
    </lineage>
</organism>
<feature type="domain" description="Glycosyl hydrolase family 36 C-terminal" evidence="7">
    <location>
        <begin position="651"/>
        <end position="748"/>
    </location>
</feature>
<dbReference type="InterPro" id="IPR000111">
    <property type="entry name" value="Glyco_hydro_27/36_CS"/>
</dbReference>
<evidence type="ECO:0000259" key="8">
    <source>
        <dbReference type="Pfam" id="PF16875"/>
    </source>
</evidence>
<evidence type="ECO:0000256" key="1">
    <source>
        <dbReference type="ARBA" id="ARBA00001255"/>
    </source>
</evidence>
<feature type="domain" description="Glycosyl hydrolase family 36 N-terminal" evidence="8">
    <location>
        <begin position="29"/>
        <end position="286"/>
    </location>
</feature>
<evidence type="ECO:0000256" key="6">
    <source>
        <dbReference type="PIRSR" id="PIRSR005536-1"/>
    </source>
</evidence>
<dbReference type="PIRSF" id="PIRSF005536">
    <property type="entry name" value="Agal"/>
    <property type="match status" value="1"/>
</dbReference>
<dbReference type="InterPro" id="IPR031704">
    <property type="entry name" value="Glyco_hydro_36_N"/>
</dbReference>
<comment type="catalytic activity">
    <reaction evidence="1 5">
        <text>Hydrolysis of terminal, non-reducing alpha-D-galactose residues in alpha-D-galactosides, including galactose oligosaccharides, galactomannans and galactolipids.</text>
        <dbReference type="EC" id="3.2.1.22"/>
    </reaction>
</comment>
<dbReference type="PRINTS" id="PR00743">
    <property type="entry name" value="GLHYDRLASE36"/>
</dbReference>
<dbReference type="PANTHER" id="PTHR43053:SF3">
    <property type="entry name" value="ALPHA-GALACTOSIDASE C-RELATED"/>
    <property type="match status" value="1"/>
</dbReference>
<dbReference type="GO" id="GO:0016052">
    <property type="term" value="P:carbohydrate catabolic process"/>
    <property type="evidence" value="ECO:0007669"/>
    <property type="project" value="InterPro"/>
</dbReference>
<dbReference type="InterPro" id="IPR038417">
    <property type="entry name" value="Alpga-gal_N_sf"/>
</dbReference>
<keyword evidence="3 5" id="KW-0378">Hydrolase</keyword>
<protein>
    <recommendedName>
        <fullName evidence="2 5">Alpha-galactosidase</fullName>
        <ecNumber evidence="2 5">3.2.1.22</ecNumber>
    </recommendedName>
</protein>
<reference evidence="9" key="1">
    <citation type="journal article" date="2021" name="PeerJ">
        <title>Extensive microbial diversity within the chicken gut microbiome revealed by metagenomics and culture.</title>
        <authorList>
            <person name="Gilroy R."/>
            <person name="Ravi A."/>
            <person name="Getino M."/>
            <person name="Pursley I."/>
            <person name="Horton D.L."/>
            <person name="Alikhan N.F."/>
            <person name="Baker D."/>
            <person name="Gharbi K."/>
            <person name="Hall N."/>
            <person name="Watson M."/>
            <person name="Adriaenssens E.M."/>
            <person name="Foster-Nyarko E."/>
            <person name="Jarju S."/>
            <person name="Secka A."/>
            <person name="Antonio M."/>
            <person name="Oren A."/>
            <person name="Chaudhuri R.R."/>
            <person name="La Ragione R."/>
            <person name="Hildebrand F."/>
            <person name="Pallen M.J."/>
        </authorList>
    </citation>
    <scope>NUCLEOTIDE SEQUENCE</scope>
    <source>
        <strain evidence="9">ChiHecec2B26-7398</strain>
    </source>
</reference>
<feature type="active site" description="Proton donor" evidence="6">
    <location>
        <position position="549"/>
    </location>
</feature>
<dbReference type="InterPro" id="IPR031705">
    <property type="entry name" value="Glyco_hydro_36_C"/>
</dbReference>
<dbReference type="EMBL" id="DXEI01000033">
    <property type="protein sequence ID" value="HIX94221.1"/>
    <property type="molecule type" value="Genomic_DNA"/>
</dbReference>
<feature type="active site" description="Nucleophile" evidence="6">
    <location>
        <position position="479"/>
    </location>
</feature>
<gene>
    <name evidence="9" type="ORF">H9846_02050</name>
</gene>
<dbReference type="Gene3D" id="3.20.20.70">
    <property type="entry name" value="Aldolase class I"/>
    <property type="match status" value="1"/>
</dbReference>
<dbReference type="GO" id="GO:0004557">
    <property type="term" value="F:alpha-galactosidase activity"/>
    <property type="evidence" value="ECO:0007669"/>
    <property type="project" value="UniProtKB-UniRule"/>
</dbReference>
<sequence>MSIHFDPAQRCFRLQTRTTTYAMQVDSRGHLLHLYYGCRIGVGDLAALYPPADVSFSPNYYDERRTRRASPDILPQEYTGCNVGDFRLSCLSVTDAAGARGADFTYVCHEVRPGKYALEGLPAAHDEDGAAETLAVRLRDAVTGLELELLYAVYADADIITRAARLVNAGPGVLRLGKAASACLDLPYGRWDLVHFHGRHAMERQAQRLPLPDAVTTVSSMRGASSHHHNPFVILCGHDATEETGDCCGVMLAYSGSFRTDIEQTQTGLVRVVTGIQDEGFCWLLEPGQAFTAPEVILAYTGAGLGALSRLYHRFLRRYVCRGPWRGARRPVLINNWEATYFDFTADKIAAIAEKAAALGVELMVLDDGWFGKRDDDNSGLGDWQVNTAKLPGGLDPLIDRVHALGMRFGIWVEPEMVSEDSDLYRAHPDWALTLPGRRPATGRGQLALDLARPEVVDYILGWMTDLLQNHDIAYVKWDMNRNLSDVYSRALPPERQGEAAHRCMLGVYRLLETLTQRFPQVLFEGCAGGGGRFDAGMLCYFPQIWCSDDTDAVERLTIQHGTSFGYPVSAMGAHVSACPNHQTGRTTPLGTRAVVAMCGTFGYELDLGRLTPEECDAVRGQIERFRRWADLIAGGDFARLAAPGENGSFAAWQMTAPDAGAALVSVVVTHPQANARPLHLRLRDVAPDALYQIDEVFVCGCGQAADAQCVTGPRALQGQAFSGSFLRYAGLTLPALYGDYPAVQLHLTRVDAPEEGDGNGPAI</sequence>
<name>A0A9D2BU40_9FIRM</name>
<dbReference type="PANTHER" id="PTHR43053">
    <property type="entry name" value="GLYCOSIDASE FAMILY 31"/>
    <property type="match status" value="1"/>
</dbReference>
<dbReference type="Gene3D" id="2.60.40.1180">
    <property type="entry name" value="Golgi alpha-mannosidase II"/>
    <property type="match status" value="1"/>
</dbReference>
<dbReference type="Proteomes" id="UP000886751">
    <property type="component" value="Unassembled WGS sequence"/>
</dbReference>
<dbReference type="Pfam" id="PF02065">
    <property type="entry name" value="Melibiase"/>
    <property type="match status" value="1"/>
</dbReference>
<dbReference type="InterPro" id="IPR013785">
    <property type="entry name" value="Aldolase_TIM"/>
</dbReference>
<dbReference type="Pfam" id="PF16874">
    <property type="entry name" value="Glyco_hydro_36C"/>
    <property type="match status" value="1"/>
</dbReference>
<accession>A0A9D2BU40</accession>
<dbReference type="PROSITE" id="PS00512">
    <property type="entry name" value="ALPHA_GALACTOSIDASE"/>
    <property type="match status" value="1"/>
</dbReference>
<evidence type="ECO:0000313" key="9">
    <source>
        <dbReference type="EMBL" id="HIX94221.1"/>
    </source>
</evidence>
<dbReference type="InterPro" id="IPR017853">
    <property type="entry name" value="GH"/>
</dbReference>
<dbReference type="EC" id="3.2.1.22" evidence="2 5"/>
<evidence type="ECO:0000256" key="3">
    <source>
        <dbReference type="ARBA" id="ARBA00022801"/>
    </source>
</evidence>
<evidence type="ECO:0000256" key="4">
    <source>
        <dbReference type="ARBA" id="ARBA00023295"/>
    </source>
</evidence>
<dbReference type="Gene3D" id="2.70.98.60">
    <property type="entry name" value="alpha-galactosidase from lactobacil brevis"/>
    <property type="match status" value="1"/>
</dbReference>
<dbReference type="InterPro" id="IPR002252">
    <property type="entry name" value="Glyco_hydro_36"/>
</dbReference>
<dbReference type="InterPro" id="IPR013780">
    <property type="entry name" value="Glyco_hydro_b"/>
</dbReference>
<evidence type="ECO:0000313" key="10">
    <source>
        <dbReference type="Proteomes" id="UP000886751"/>
    </source>
</evidence>
<proteinExistence type="inferred from homology"/>
<keyword evidence="4 5" id="KW-0326">Glycosidase</keyword>
<comment type="caution">
    <text evidence="9">The sequence shown here is derived from an EMBL/GenBank/DDBJ whole genome shotgun (WGS) entry which is preliminary data.</text>
</comment>
<evidence type="ECO:0000256" key="2">
    <source>
        <dbReference type="ARBA" id="ARBA00012755"/>
    </source>
</evidence>
<evidence type="ECO:0000256" key="5">
    <source>
        <dbReference type="PIRNR" id="PIRNR005536"/>
    </source>
</evidence>
<dbReference type="Pfam" id="PF16875">
    <property type="entry name" value="Glyco_hydro_36N"/>
    <property type="match status" value="1"/>
</dbReference>
<dbReference type="FunFam" id="3.20.20.70:FF:000118">
    <property type="entry name" value="Alpha-galactosidase"/>
    <property type="match status" value="1"/>
</dbReference>
<comment type="similarity">
    <text evidence="5">Belongs to the glycosyl hydrolase.</text>
</comment>
<dbReference type="CDD" id="cd14791">
    <property type="entry name" value="GH36"/>
    <property type="match status" value="1"/>
</dbReference>
<reference evidence="9" key="2">
    <citation type="submission" date="2021-04" db="EMBL/GenBank/DDBJ databases">
        <authorList>
            <person name="Gilroy R."/>
        </authorList>
    </citation>
    <scope>NUCLEOTIDE SEQUENCE</scope>
    <source>
        <strain evidence="9">ChiHecec2B26-7398</strain>
    </source>
</reference>
<dbReference type="AlphaFoldDB" id="A0A9D2BU40"/>